<reference evidence="7" key="2">
    <citation type="submission" date="2025-08" db="UniProtKB">
        <authorList>
            <consortium name="Ensembl"/>
        </authorList>
    </citation>
    <scope>IDENTIFICATION</scope>
</reference>
<keyword evidence="5" id="KW-0539">Nucleus</keyword>
<feature type="region of interest" description="Disordered" evidence="6">
    <location>
        <begin position="70"/>
        <end position="89"/>
    </location>
</feature>
<keyword evidence="8" id="KW-1185">Reference proteome</keyword>
<comment type="subcellular location">
    <subcellularLocation>
        <location evidence="2">Cytoplasm</location>
    </subcellularLocation>
    <subcellularLocation>
        <location evidence="1">Nucleus</location>
    </subcellularLocation>
</comment>
<dbReference type="OMA" id="HDSAYFQ"/>
<evidence type="ECO:0000256" key="6">
    <source>
        <dbReference type="SAM" id="MobiDB-lite"/>
    </source>
</evidence>
<proteinExistence type="inferred from homology"/>
<dbReference type="Pfam" id="PF07084">
    <property type="entry name" value="Spot_14"/>
    <property type="match status" value="1"/>
</dbReference>
<dbReference type="GO" id="GO:0140496">
    <property type="term" value="F:gamma-tubulin complex binding"/>
    <property type="evidence" value="ECO:0007669"/>
    <property type="project" value="Ensembl"/>
</dbReference>
<dbReference type="GO" id="GO:0046890">
    <property type="term" value="P:regulation of lipid biosynthetic process"/>
    <property type="evidence" value="ECO:0007669"/>
    <property type="project" value="TreeGrafter"/>
</dbReference>
<evidence type="ECO:0000256" key="5">
    <source>
        <dbReference type="ARBA" id="ARBA00023242"/>
    </source>
</evidence>
<dbReference type="GO" id="GO:0005829">
    <property type="term" value="C:cytosol"/>
    <property type="evidence" value="ECO:0007669"/>
    <property type="project" value="TreeGrafter"/>
</dbReference>
<dbReference type="GO" id="GO:0072175">
    <property type="term" value="P:epithelial tube formation"/>
    <property type="evidence" value="ECO:0007669"/>
    <property type="project" value="Ensembl"/>
</dbReference>
<evidence type="ECO:0000256" key="4">
    <source>
        <dbReference type="ARBA" id="ARBA00022490"/>
    </source>
</evidence>
<evidence type="ECO:0000256" key="3">
    <source>
        <dbReference type="ARBA" id="ARBA00009488"/>
    </source>
</evidence>
<dbReference type="STRING" id="244447.ENSCSEP00000022354"/>
<dbReference type="InterPro" id="IPR009786">
    <property type="entry name" value="Spot_14"/>
</dbReference>
<organism evidence="7 8">
    <name type="scientific">Cynoglossus semilaevis</name>
    <name type="common">Tongue sole</name>
    <dbReference type="NCBI Taxonomy" id="244447"/>
    <lineage>
        <taxon>Eukaryota</taxon>
        <taxon>Metazoa</taxon>
        <taxon>Chordata</taxon>
        <taxon>Craniata</taxon>
        <taxon>Vertebrata</taxon>
        <taxon>Euteleostomi</taxon>
        <taxon>Actinopterygii</taxon>
        <taxon>Neopterygii</taxon>
        <taxon>Teleostei</taxon>
        <taxon>Neoteleostei</taxon>
        <taxon>Acanthomorphata</taxon>
        <taxon>Carangaria</taxon>
        <taxon>Pleuronectiformes</taxon>
        <taxon>Pleuronectoidei</taxon>
        <taxon>Cynoglossidae</taxon>
        <taxon>Cynoglossinae</taxon>
        <taxon>Cynoglossus</taxon>
    </lineage>
</organism>
<dbReference type="InterPro" id="IPR053719">
    <property type="entry name" value="Lipogen_MT_Stabilize_sf"/>
</dbReference>
<reference evidence="7" key="3">
    <citation type="submission" date="2025-09" db="UniProtKB">
        <authorList>
            <consortium name="Ensembl"/>
        </authorList>
    </citation>
    <scope>IDENTIFICATION</scope>
</reference>
<dbReference type="Ensembl" id="ENSCSET00000022639.1">
    <property type="protein sequence ID" value="ENSCSEP00000022354.1"/>
    <property type="gene ID" value="ENSCSEG00000014234.1"/>
</dbReference>
<dbReference type="Proteomes" id="UP000265120">
    <property type="component" value="Chromosome 14"/>
</dbReference>
<dbReference type="PANTHER" id="PTHR14315:SF19">
    <property type="entry name" value="MID1-INTERACTING PROTEIN 1-B-RELATED"/>
    <property type="match status" value="1"/>
</dbReference>
<evidence type="ECO:0000256" key="2">
    <source>
        <dbReference type="ARBA" id="ARBA00004496"/>
    </source>
</evidence>
<protein>
    <submittedName>
        <fullName evidence="7">MID1 interacting protein 1b</fullName>
    </submittedName>
</protein>
<feature type="compositionally biased region" description="Basic and acidic residues" evidence="6">
    <location>
        <begin position="78"/>
        <end position="87"/>
    </location>
</feature>
<dbReference type="Gene3D" id="6.10.140.1610">
    <property type="match status" value="1"/>
</dbReference>
<keyword evidence="4" id="KW-0963">Cytoplasm</keyword>
<evidence type="ECO:0000313" key="7">
    <source>
        <dbReference type="Ensembl" id="ENSCSEP00000022354.1"/>
    </source>
</evidence>
<dbReference type="GeneTree" id="ENSGT00500000044890"/>
<evidence type="ECO:0000313" key="8">
    <source>
        <dbReference type="Proteomes" id="UP000265120"/>
    </source>
</evidence>
<sequence length="138" mass="15607">MQVTESLTQKKSLFGAMSRFIGAIDDMDRTVLVPTLLRDVPVDHGGDEDIQQDMYGSFVLLKSIRDNMERGVAQGDNGQDKEPGCRMDEEEDQDLEKLFHFHLNGLSTVLSKLTLRANTLTTRYKEEIGSTWGFLCTF</sequence>
<reference evidence="7 8" key="1">
    <citation type="journal article" date="2014" name="Nat. Genet.">
        <title>Whole-genome sequence of a flatfish provides insights into ZW sex chromosome evolution and adaptation to a benthic lifestyle.</title>
        <authorList>
            <person name="Chen S."/>
            <person name="Zhang G."/>
            <person name="Shao C."/>
            <person name="Huang Q."/>
            <person name="Liu G."/>
            <person name="Zhang P."/>
            <person name="Song W."/>
            <person name="An N."/>
            <person name="Chalopin D."/>
            <person name="Volff J.N."/>
            <person name="Hong Y."/>
            <person name="Li Q."/>
            <person name="Sha Z."/>
            <person name="Zhou H."/>
            <person name="Xie M."/>
            <person name="Yu Q."/>
            <person name="Liu Y."/>
            <person name="Xiang H."/>
            <person name="Wang N."/>
            <person name="Wu K."/>
            <person name="Yang C."/>
            <person name="Zhou Q."/>
            <person name="Liao X."/>
            <person name="Yang L."/>
            <person name="Hu Q."/>
            <person name="Zhang J."/>
            <person name="Meng L."/>
            <person name="Jin L."/>
            <person name="Tian Y."/>
            <person name="Lian J."/>
            <person name="Yang J."/>
            <person name="Miao G."/>
            <person name="Liu S."/>
            <person name="Liang Z."/>
            <person name="Yan F."/>
            <person name="Li Y."/>
            <person name="Sun B."/>
            <person name="Zhang H."/>
            <person name="Zhang J."/>
            <person name="Zhu Y."/>
            <person name="Du M."/>
            <person name="Zhao Y."/>
            <person name="Schartl M."/>
            <person name="Tang Q."/>
            <person name="Wang J."/>
        </authorList>
    </citation>
    <scope>NUCLEOTIDE SEQUENCE</scope>
</reference>
<dbReference type="InParanoid" id="A0A3P8W6U4"/>
<name>A0A3P8W6U4_CYNSE</name>
<gene>
    <name evidence="7" type="primary">MID1IP1</name>
</gene>
<accession>A0A3P8W6U4</accession>
<dbReference type="PANTHER" id="PTHR14315">
    <property type="entry name" value="SPOT14 FAMILY MEMBER"/>
    <property type="match status" value="1"/>
</dbReference>
<dbReference type="AlphaFoldDB" id="A0A3P8W6U4"/>
<comment type="similarity">
    <text evidence="3">Belongs to the SPOT14 family.</text>
</comment>
<evidence type="ECO:0000256" key="1">
    <source>
        <dbReference type="ARBA" id="ARBA00004123"/>
    </source>
</evidence>
<dbReference type="GO" id="GO:0061842">
    <property type="term" value="P:microtubule organizing center localization"/>
    <property type="evidence" value="ECO:0007669"/>
    <property type="project" value="Ensembl"/>
</dbReference>
<dbReference type="GO" id="GO:0005634">
    <property type="term" value="C:nucleus"/>
    <property type="evidence" value="ECO:0007669"/>
    <property type="project" value="UniProtKB-SubCell"/>
</dbReference>